<proteinExistence type="predicted"/>
<dbReference type="PANTHER" id="PTHR39186">
    <property type="entry name" value="DUF2071 FAMILY PROTEIN"/>
    <property type="match status" value="1"/>
</dbReference>
<dbReference type="InterPro" id="IPR023375">
    <property type="entry name" value="ADC_dom_sf"/>
</dbReference>
<protein>
    <submittedName>
        <fullName evidence="2">DUF2071 domain-containing protein</fullName>
    </submittedName>
</protein>
<accession>A0A3A6Q4L3</accession>
<organism evidence="2 3">
    <name type="scientific">Halonotius aquaticus</name>
    <dbReference type="NCBI Taxonomy" id="2216978"/>
    <lineage>
        <taxon>Archaea</taxon>
        <taxon>Methanobacteriati</taxon>
        <taxon>Methanobacteriota</taxon>
        <taxon>Stenosarchaea group</taxon>
        <taxon>Halobacteria</taxon>
        <taxon>Halobacteriales</taxon>
        <taxon>Haloferacaceae</taxon>
        <taxon>Halonotius</taxon>
    </lineage>
</organism>
<dbReference type="InterPro" id="IPR018644">
    <property type="entry name" value="DUF2071"/>
</dbReference>
<reference evidence="2 3" key="1">
    <citation type="submission" date="2018-06" db="EMBL/GenBank/DDBJ databases">
        <title>Halonotius sp. F13-13 a new haloarchaeeon isolated from a solar saltern from Isla Cristina, Huelva, Spain.</title>
        <authorList>
            <person name="Duran-Viseras A."/>
            <person name="Sanchez-Porro C."/>
            <person name="Ventosa A."/>
        </authorList>
    </citation>
    <scope>NUCLEOTIDE SEQUENCE [LARGE SCALE GENOMIC DNA]</scope>
    <source>
        <strain evidence="2 3">F13-13</strain>
    </source>
</reference>
<comment type="caution">
    <text evidence="2">The sequence shown here is derived from an EMBL/GenBank/DDBJ whole genome shotgun (WGS) entry which is preliminary data.</text>
</comment>
<dbReference type="SUPFAM" id="SSF160104">
    <property type="entry name" value="Acetoacetate decarboxylase-like"/>
    <property type="match status" value="1"/>
</dbReference>
<dbReference type="Proteomes" id="UP000276588">
    <property type="component" value="Unassembled WGS sequence"/>
</dbReference>
<evidence type="ECO:0000256" key="1">
    <source>
        <dbReference type="SAM" id="MobiDB-lite"/>
    </source>
</evidence>
<dbReference type="Gene3D" id="2.40.400.10">
    <property type="entry name" value="Acetoacetate decarboxylase-like"/>
    <property type="match status" value="1"/>
</dbReference>
<name>A0A3A6Q4L3_9EURY</name>
<evidence type="ECO:0000313" key="2">
    <source>
        <dbReference type="EMBL" id="RJX42175.1"/>
    </source>
</evidence>
<feature type="region of interest" description="Disordered" evidence="1">
    <location>
        <begin position="1"/>
        <end position="26"/>
    </location>
</feature>
<keyword evidence="3" id="KW-1185">Reference proteome</keyword>
<dbReference type="Pfam" id="PF09844">
    <property type="entry name" value="DUF2071"/>
    <property type="match status" value="1"/>
</dbReference>
<dbReference type="EMBL" id="QKNY01000018">
    <property type="protein sequence ID" value="RJX42175.1"/>
    <property type="molecule type" value="Genomic_DNA"/>
</dbReference>
<dbReference type="AlphaFoldDB" id="A0A3A6Q4L3"/>
<evidence type="ECO:0000313" key="3">
    <source>
        <dbReference type="Proteomes" id="UP000276588"/>
    </source>
</evidence>
<gene>
    <name evidence="2" type="ORF">DM826_11040</name>
</gene>
<dbReference type="RefSeq" id="WP_120103485.1">
    <property type="nucleotide sequence ID" value="NZ_QKNY01000018.1"/>
</dbReference>
<dbReference type="PANTHER" id="PTHR39186:SF1">
    <property type="entry name" value="DUF2071 DOMAIN-CONTAINING PROTEIN"/>
    <property type="match status" value="1"/>
</dbReference>
<dbReference type="OrthoDB" id="233478at2157"/>
<sequence>MYRHRQQTPNDSTAGGRLSRERTPYVATAPSDRMGIPLAMGWRHLLFENWRVDPDVIAERLPETLTVDTYDGSGWLSVVPYTNVAVRPQGLPAAVGQPLPELNLRTYVTCDGEPGIYFFSLDAQGIAGVLGARVTQHLPYYYARISLEGDGDRIRFDSRRRHPGARPAHYAATYRPSGEAFDSSADPQARFLTERYRFYTEGSDGTLRYTDVDHEPWTLYPAEAETETNTLFRADGFEHPDGEPVRYYSPGVDVTAGTSSRWTGGTQ</sequence>